<evidence type="ECO:0000313" key="4">
    <source>
        <dbReference type="Proteomes" id="UP001300745"/>
    </source>
</evidence>
<feature type="domain" description="Ketoreductase" evidence="2">
    <location>
        <begin position="43"/>
        <end position="229"/>
    </location>
</feature>
<dbReference type="PRINTS" id="PR00081">
    <property type="entry name" value="GDHRDH"/>
</dbReference>
<dbReference type="InterPro" id="IPR036291">
    <property type="entry name" value="NAD(P)-bd_dom_sf"/>
</dbReference>
<dbReference type="Gene3D" id="3.40.50.720">
    <property type="entry name" value="NAD(P)-binding Rossmann-like Domain"/>
    <property type="match status" value="1"/>
</dbReference>
<accession>A0ABT3SMV6</accession>
<evidence type="ECO:0000256" key="1">
    <source>
        <dbReference type="ARBA" id="ARBA00006484"/>
    </source>
</evidence>
<dbReference type="CDD" id="cd05233">
    <property type="entry name" value="SDR_c"/>
    <property type="match status" value="1"/>
</dbReference>
<organism evidence="3 4">
    <name type="scientific">Mycobacterium pinniadriaticum</name>
    <dbReference type="NCBI Taxonomy" id="2994102"/>
    <lineage>
        <taxon>Bacteria</taxon>
        <taxon>Bacillati</taxon>
        <taxon>Actinomycetota</taxon>
        <taxon>Actinomycetes</taxon>
        <taxon>Mycobacteriales</taxon>
        <taxon>Mycobacteriaceae</taxon>
        <taxon>Mycobacterium</taxon>
    </lineage>
</organism>
<protein>
    <submittedName>
        <fullName evidence="3">Glucose 1-dehydrogenase</fullName>
        <ecNumber evidence="3">1.1.1.47</ecNumber>
    </submittedName>
</protein>
<dbReference type="InterPro" id="IPR020904">
    <property type="entry name" value="Sc_DH/Rdtase_CS"/>
</dbReference>
<dbReference type="InterPro" id="IPR057326">
    <property type="entry name" value="KR_dom"/>
</dbReference>
<comment type="similarity">
    <text evidence="1">Belongs to the short-chain dehydrogenases/reductases (SDR) family.</text>
</comment>
<dbReference type="SUPFAM" id="SSF51735">
    <property type="entry name" value="NAD(P)-binding Rossmann-fold domains"/>
    <property type="match status" value="1"/>
</dbReference>
<dbReference type="Pfam" id="PF13561">
    <property type="entry name" value="adh_short_C2"/>
    <property type="match status" value="1"/>
</dbReference>
<reference evidence="3 4" key="1">
    <citation type="submission" date="2022-11" db="EMBL/GenBank/DDBJ databases">
        <title>Mycobacterium sp. nov.</title>
        <authorList>
            <person name="Papic B."/>
            <person name="Spicic S."/>
            <person name="Duvnjak S."/>
        </authorList>
    </citation>
    <scope>NUCLEOTIDE SEQUENCE [LARGE SCALE GENOMIC DNA]</scope>
    <source>
        <strain evidence="3 4">CVI_P4</strain>
    </source>
</reference>
<comment type="caution">
    <text evidence="3">The sequence shown here is derived from an EMBL/GenBank/DDBJ whole genome shotgun (WGS) entry which is preliminary data.</text>
</comment>
<dbReference type="PANTHER" id="PTHR42760:SF40">
    <property type="entry name" value="3-OXOACYL-[ACYL-CARRIER-PROTEIN] REDUCTASE, CHLOROPLASTIC"/>
    <property type="match status" value="1"/>
</dbReference>
<evidence type="ECO:0000313" key="3">
    <source>
        <dbReference type="EMBL" id="MCX2940844.1"/>
    </source>
</evidence>
<dbReference type="GO" id="GO:0047936">
    <property type="term" value="F:glucose 1-dehydrogenase [NAD(P)+] activity"/>
    <property type="evidence" value="ECO:0007669"/>
    <property type="project" value="UniProtKB-EC"/>
</dbReference>
<keyword evidence="4" id="KW-1185">Reference proteome</keyword>
<dbReference type="PROSITE" id="PS00061">
    <property type="entry name" value="ADH_SHORT"/>
    <property type="match status" value="1"/>
</dbReference>
<dbReference type="RefSeq" id="WP_266000711.1">
    <property type="nucleotide sequence ID" value="NZ_JAPJDN010000049.1"/>
</dbReference>
<sequence length="289" mass="29824">MVSPTVIGIGMPLDLLSHVDHPVPTNNQTQKEFNVAVDGITGKVAIITGAGRGIGREYARALAKAGASCVVAEWDEVNGAETAAIIEKEGGVALFVKTDVANEESVANMVASTVAQFGGVDILVNNAGIWGGLEFDSPEDISLELWNKVQSVNFTGSWLVARAVAPVMERRGGGTIINQSSVGAYLGGPALSHYCASKAAVNGLTRALAVDFGDANIRVNAIAPGIIETEATLSNVGDELLDSLEATQCLKRRGGTDDLIGPVLFFASDASSYITGQVLVVDGGGVKLG</sequence>
<evidence type="ECO:0000259" key="2">
    <source>
        <dbReference type="SMART" id="SM00822"/>
    </source>
</evidence>
<dbReference type="PANTHER" id="PTHR42760">
    <property type="entry name" value="SHORT-CHAIN DEHYDROGENASES/REDUCTASES FAMILY MEMBER"/>
    <property type="match status" value="1"/>
</dbReference>
<dbReference type="Proteomes" id="UP001300745">
    <property type="component" value="Unassembled WGS sequence"/>
</dbReference>
<keyword evidence="3" id="KW-0560">Oxidoreductase</keyword>
<dbReference type="EC" id="1.1.1.47" evidence="3"/>
<gene>
    <name evidence="3" type="ORF">ORI27_29550</name>
</gene>
<name>A0ABT3SMV6_9MYCO</name>
<dbReference type="InterPro" id="IPR002347">
    <property type="entry name" value="SDR_fam"/>
</dbReference>
<dbReference type="EMBL" id="JAPJDO010000049">
    <property type="protein sequence ID" value="MCX2940844.1"/>
    <property type="molecule type" value="Genomic_DNA"/>
</dbReference>
<dbReference type="NCBIfam" id="NF005559">
    <property type="entry name" value="PRK07231.1"/>
    <property type="match status" value="1"/>
</dbReference>
<proteinExistence type="inferred from homology"/>
<dbReference type="PRINTS" id="PR00080">
    <property type="entry name" value="SDRFAMILY"/>
</dbReference>
<dbReference type="SMART" id="SM00822">
    <property type="entry name" value="PKS_KR"/>
    <property type="match status" value="1"/>
</dbReference>